<dbReference type="GO" id="GO:0016887">
    <property type="term" value="F:ATP hydrolysis activity"/>
    <property type="evidence" value="ECO:0007669"/>
    <property type="project" value="InterPro"/>
</dbReference>
<comment type="similarity">
    <text evidence="2">Belongs to the ABC transporter superfamily.</text>
</comment>
<dbReference type="Gene3D" id="3.40.50.300">
    <property type="entry name" value="P-loop containing nucleotide triphosphate hydrolases"/>
    <property type="match status" value="1"/>
</dbReference>
<sequence length="387" mass="44092">MFNNKKKKDQNYISASESRRISRENRKITREFEKKRERKHVDPSEYTTKMHDENNVVEFDNLHTYFFTDIGTVKSVDGVTFDVPIGKTVGIVGESGCGKSVTSLSLMQLVQRPTGQIVEGQIRFNDGETVYDIAQTPTNVMQKIRGNKIAMIFQEPMTTLNPIFRIGMQLDEVLELHYPDWDKEKIKARTIEMLGLVGIANAEGVYKMYPHELSGGMRQRVCIAMALMCSPRLIIADEPTTALDVTIQAQILDLLRQLKDKINSSIMLITHDLGVIAEMADYVVVMYAGRIVEKGTVHDIFNNPSHPYTIGLMNSKPVVGKKVDELYCIPGKVPNPVAMPNYCYFRDRCEMRTEHCDGEYPPVIQLSETHQCSCYRYLDYLNKKKGE</sequence>
<dbReference type="GO" id="GO:0005524">
    <property type="term" value="F:ATP binding"/>
    <property type="evidence" value="ECO:0007669"/>
    <property type="project" value="UniProtKB-KW"/>
</dbReference>
<evidence type="ECO:0000259" key="9">
    <source>
        <dbReference type="PROSITE" id="PS50893"/>
    </source>
</evidence>
<dbReference type="PROSITE" id="PS00211">
    <property type="entry name" value="ABC_TRANSPORTER_1"/>
    <property type="match status" value="1"/>
</dbReference>
<dbReference type="Pfam" id="PF00005">
    <property type="entry name" value="ABC_tran"/>
    <property type="match status" value="1"/>
</dbReference>
<reference evidence="10" key="1">
    <citation type="submission" date="2020-10" db="EMBL/GenBank/DDBJ databases">
        <authorList>
            <person name="Gilroy R."/>
        </authorList>
    </citation>
    <scope>NUCLEOTIDE SEQUENCE</scope>
    <source>
        <strain evidence="10">ChiBcec7-5410</strain>
    </source>
</reference>
<evidence type="ECO:0000256" key="2">
    <source>
        <dbReference type="ARBA" id="ARBA00005417"/>
    </source>
</evidence>
<dbReference type="GO" id="GO:0005886">
    <property type="term" value="C:plasma membrane"/>
    <property type="evidence" value="ECO:0007669"/>
    <property type="project" value="UniProtKB-SubCell"/>
</dbReference>
<feature type="domain" description="ABC transporter" evidence="9">
    <location>
        <begin position="57"/>
        <end position="313"/>
    </location>
</feature>
<dbReference type="AlphaFoldDB" id="A0A9D1H6S6"/>
<keyword evidence="4" id="KW-1003">Cell membrane</keyword>
<evidence type="ECO:0000256" key="5">
    <source>
        <dbReference type="ARBA" id="ARBA00022741"/>
    </source>
</evidence>
<gene>
    <name evidence="10" type="ORF">IAC43_07025</name>
</gene>
<dbReference type="GO" id="GO:0015833">
    <property type="term" value="P:peptide transport"/>
    <property type="evidence" value="ECO:0007669"/>
    <property type="project" value="InterPro"/>
</dbReference>
<dbReference type="NCBIfam" id="TIGR01727">
    <property type="entry name" value="oligo_HPY"/>
    <property type="match status" value="1"/>
</dbReference>
<feature type="region of interest" description="Disordered" evidence="8">
    <location>
        <begin position="1"/>
        <end position="23"/>
    </location>
</feature>
<dbReference type="InterPro" id="IPR017871">
    <property type="entry name" value="ABC_transporter-like_CS"/>
</dbReference>
<keyword evidence="7" id="KW-0472">Membrane</keyword>
<dbReference type="EMBL" id="DVLW01000192">
    <property type="protein sequence ID" value="HIT94922.1"/>
    <property type="molecule type" value="Genomic_DNA"/>
</dbReference>
<dbReference type="InterPro" id="IPR003439">
    <property type="entry name" value="ABC_transporter-like_ATP-bd"/>
</dbReference>
<dbReference type="SUPFAM" id="SSF52540">
    <property type="entry name" value="P-loop containing nucleoside triphosphate hydrolases"/>
    <property type="match status" value="1"/>
</dbReference>
<comment type="caution">
    <text evidence="10">The sequence shown here is derived from an EMBL/GenBank/DDBJ whole genome shotgun (WGS) entry which is preliminary data.</text>
</comment>
<evidence type="ECO:0000256" key="4">
    <source>
        <dbReference type="ARBA" id="ARBA00022475"/>
    </source>
</evidence>
<dbReference type="Pfam" id="PF08352">
    <property type="entry name" value="oligo_HPY"/>
    <property type="match status" value="1"/>
</dbReference>
<dbReference type="InterPro" id="IPR027417">
    <property type="entry name" value="P-loop_NTPase"/>
</dbReference>
<evidence type="ECO:0000256" key="3">
    <source>
        <dbReference type="ARBA" id="ARBA00022448"/>
    </source>
</evidence>
<keyword evidence="5" id="KW-0547">Nucleotide-binding</keyword>
<dbReference type="InterPro" id="IPR003593">
    <property type="entry name" value="AAA+_ATPase"/>
</dbReference>
<evidence type="ECO:0000256" key="7">
    <source>
        <dbReference type="ARBA" id="ARBA00023136"/>
    </source>
</evidence>
<evidence type="ECO:0000313" key="10">
    <source>
        <dbReference type="EMBL" id="HIT94922.1"/>
    </source>
</evidence>
<reference evidence="10" key="2">
    <citation type="journal article" date="2021" name="PeerJ">
        <title>Extensive microbial diversity within the chicken gut microbiome revealed by metagenomics and culture.</title>
        <authorList>
            <person name="Gilroy R."/>
            <person name="Ravi A."/>
            <person name="Getino M."/>
            <person name="Pursley I."/>
            <person name="Horton D.L."/>
            <person name="Alikhan N.F."/>
            <person name="Baker D."/>
            <person name="Gharbi K."/>
            <person name="Hall N."/>
            <person name="Watson M."/>
            <person name="Adriaenssens E.M."/>
            <person name="Foster-Nyarko E."/>
            <person name="Jarju S."/>
            <person name="Secka A."/>
            <person name="Antonio M."/>
            <person name="Oren A."/>
            <person name="Chaudhuri R.R."/>
            <person name="La Ragione R."/>
            <person name="Hildebrand F."/>
            <person name="Pallen M.J."/>
        </authorList>
    </citation>
    <scope>NUCLEOTIDE SEQUENCE</scope>
    <source>
        <strain evidence="10">ChiBcec7-5410</strain>
    </source>
</reference>
<dbReference type="PANTHER" id="PTHR43297">
    <property type="entry name" value="OLIGOPEPTIDE TRANSPORT ATP-BINDING PROTEIN APPD"/>
    <property type="match status" value="1"/>
</dbReference>
<protein>
    <submittedName>
        <fullName evidence="10">ABC transporter ATP-binding protein</fullName>
    </submittedName>
</protein>
<evidence type="ECO:0000256" key="1">
    <source>
        <dbReference type="ARBA" id="ARBA00004202"/>
    </source>
</evidence>
<dbReference type="CDD" id="cd03257">
    <property type="entry name" value="ABC_NikE_OppD_transporters"/>
    <property type="match status" value="1"/>
</dbReference>
<dbReference type="SMART" id="SM00382">
    <property type="entry name" value="AAA"/>
    <property type="match status" value="1"/>
</dbReference>
<dbReference type="PANTHER" id="PTHR43297:SF2">
    <property type="entry name" value="DIPEPTIDE TRANSPORT ATP-BINDING PROTEIN DPPD"/>
    <property type="match status" value="1"/>
</dbReference>
<evidence type="ECO:0000256" key="8">
    <source>
        <dbReference type="SAM" id="MobiDB-lite"/>
    </source>
</evidence>
<keyword evidence="6 10" id="KW-0067">ATP-binding</keyword>
<organism evidence="10 11">
    <name type="scientific">Candidatus Faecivivens stercoripullorum</name>
    <dbReference type="NCBI Taxonomy" id="2840805"/>
    <lineage>
        <taxon>Bacteria</taxon>
        <taxon>Bacillati</taxon>
        <taxon>Bacillota</taxon>
        <taxon>Clostridia</taxon>
        <taxon>Eubacteriales</taxon>
        <taxon>Oscillospiraceae</taxon>
        <taxon>Oscillospiraceae incertae sedis</taxon>
        <taxon>Candidatus Faecivivens</taxon>
    </lineage>
</organism>
<dbReference type="InterPro" id="IPR013563">
    <property type="entry name" value="Oligopep_ABC_C"/>
</dbReference>
<evidence type="ECO:0000256" key="6">
    <source>
        <dbReference type="ARBA" id="ARBA00022840"/>
    </source>
</evidence>
<dbReference type="FunFam" id="3.40.50.300:FF:000016">
    <property type="entry name" value="Oligopeptide ABC transporter ATP-binding component"/>
    <property type="match status" value="1"/>
</dbReference>
<name>A0A9D1H6S6_9FIRM</name>
<comment type="subcellular location">
    <subcellularLocation>
        <location evidence="1">Cell membrane</location>
        <topology evidence="1">Peripheral membrane protein</topology>
    </subcellularLocation>
</comment>
<dbReference type="Proteomes" id="UP000824160">
    <property type="component" value="Unassembled WGS sequence"/>
</dbReference>
<proteinExistence type="inferred from homology"/>
<keyword evidence="3" id="KW-0813">Transport</keyword>
<evidence type="ECO:0000313" key="11">
    <source>
        <dbReference type="Proteomes" id="UP000824160"/>
    </source>
</evidence>
<accession>A0A9D1H6S6</accession>
<dbReference type="InterPro" id="IPR050388">
    <property type="entry name" value="ABC_Ni/Peptide_Import"/>
</dbReference>
<dbReference type="PROSITE" id="PS50893">
    <property type="entry name" value="ABC_TRANSPORTER_2"/>
    <property type="match status" value="1"/>
</dbReference>